<dbReference type="PANTHER" id="PTHR30349:SF64">
    <property type="entry name" value="PROPHAGE INTEGRASE INTD-RELATED"/>
    <property type="match status" value="1"/>
</dbReference>
<evidence type="ECO:0000313" key="5">
    <source>
        <dbReference type="EMBL" id="KRG30666.1"/>
    </source>
</evidence>
<dbReference type="PANTHER" id="PTHR30349">
    <property type="entry name" value="PHAGE INTEGRASE-RELATED"/>
    <property type="match status" value="1"/>
</dbReference>
<evidence type="ECO:0000256" key="2">
    <source>
        <dbReference type="ARBA" id="ARBA00023125"/>
    </source>
</evidence>
<dbReference type="OrthoDB" id="1098628at2"/>
<sequence>MRTSQTFSINFWAYTARTKHNLAPLYVRLSINGKKVNVSLKYKVPIDLWDANAQRLNGKSKAAQAGNLFIEETRTKIFQNYQDHRFQNKKITSELLKNNFLGEGPKGKTLFNAIDYHAVKIEATLAAGSIRNFNVTEKYVRKYLKQEFKSDDIYLSELNYKFINDFAVFLFKYWPKGHINSMANNTVMKHAQRLRKIVTLAFHLEWVDKDPFVRWQPTFEDKRRDFLNANELKLIEDFDFASDGLDRVRDLFVFSCYTGIPFSDILELSENNILTGMDNNKWIFTKRSKTNTPVKVPLLKKALQLLEKYEDHPMSVIRNKLFPKISNGKVNQYLKEVANFCGIKKNLTFHMARHTFATTITLANGVPIETVSKLLGHTKIATTQIYARVLENKLSEDMLKLQDKLDDRENN</sequence>
<dbReference type="InterPro" id="IPR010998">
    <property type="entry name" value="Integrase_recombinase_N"/>
</dbReference>
<dbReference type="EMBL" id="LKTP01000001">
    <property type="protein sequence ID" value="KRG30666.1"/>
    <property type="molecule type" value="Genomic_DNA"/>
</dbReference>
<keyword evidence="6" id="KW-1185">Reference proteome</keyword>
<dbReference type="CDD" id="cd01185">
    <property type="entry name" value="INTN1_C_like"/>
    <property type="match status" value="1"/>
</dbReference>
<evidence type="ECO:0000256" key="3">
    <source>
        <dbReference type="ARBA" id="ARBA00023172"/>
    </source>
</evidence>
<evidence type="ECO:0000313" key="6">
    <source>
        <dbReference type="Proteomes" id="UP000051643"/>
    </source>
</evidence>
<dbReference type="GO" id="GO:0015074">
    <property type="term" value="P:DNA integration"/>
    <property type="evidence" value="ECO:0007669"/>
    <property type="project" value="InterPro"/>
</dbReference>
<dbReference type="Pfam" id="PF17293">
    <property type="entry name" value="Arm-DNA-bind_5"/>
    <property type="match status" value="1"/>
</dbReference>
<dbReference type="InterPro" id="IPR025269">
    <property type="entry name" value="SAM-like_dom"/>
</dbReference>
<dbReference type="Pfam" id="PF00589">
    <property type="entry name" value="Phage_integrase"/>
    <property type="match status" value="1"/>
</dbReference>
<dbReference type="InterPro" id="IPR011010">
    <property type="entry name" value="DNA_brk_join_enz"/>
</dbReference>
<dbReference type="InterPro" id="IPR013762">
    <property type="entry name" value="Integrase-like_cat_sf"/>
</dbReference>
<name>A0A0Q9ZLM4_9FLAO</name>
<dbReference type="GO" id="GO:0003677">
    <property type="term" value="F:DNA binding"/>
    <property type="evidence" value="ECO:0007669"/>
    <property type="project" value="UniProtKB-KW"/>
</dbReference>
<dbReference type="SUPFAM" id="SSF56349">
    <property type="entry name" value="DNA breaking-rejoining enzymes"/>
    <property type="match status" value="1"/>
</dbReference>
<gene>
    <name evidence="5" type="ORF">APR42_02030</name>
</gene>
<feature type="domain" description="Tyr recombinase" evidence="4">
    <location>
        <begin position="222"/>
        <end position="399"/>
    </location>
</feature>
<dbReference type="Gene3D" id="1.10.443.10">
    <property type="entry name" value="Intergrase catalytic core"/>
    <property type="match status" value="1"/>
</dbReference>
<dbReference type="Proteomes" id="UP000051643">
    <property type="component" value="Unassembled WGS sequence"/>
</dbReference>
<dbReference type="Gene3D" id="1.10.150.130">
    <property type="match status" value="1"/>
</dbReference>
<accession>A0A0Q9ZLM4</accession>
<dbReference type="InterPro" id="IPR002104">
    <property type="entry name" value="Integrase_catalytic"/>
</dbReference>
<evidence type="ECO:0000256" key="1">
    <source>
        <dbReference type="ARBA" id="ARBA00008857"/>
    </source>
</evidence>
<reference evidence="5" key="1">
    <citation type="submission" date="2015-10" db="EMBL/GenBank/DDBJ databases">
        <title>Draft genome sequence of Salegentibacter mishustinae KCTC 12263.</title>
        <authorList>
            <person name="Lin W."/>
            <person name="Zheng Q."/>
        </authorList>
    </citation>
    <scope>NUCLEOTIDE SEQUENCE [LARGE SCALE GENOMIC DNA]</scope>
    <source>
        <strain evidence="5">KCTC 12263</strain>
    </source>
</reference>
<dbReference type="InterPro" id="IPR035386">
    <property type="entry name" value="Arm-DNA-bind_5"/>
</dbReference>
<organism evidence="5 6">
    <name type="scientific">Salegentibacter mishustinae</name>
    <dbReference type="NCBI Taxonomy" id="270918"/>
    <lineage>
        <taxon>Bacteria</taxon>
        <taxon>Pseudomonadati</taxon>
        <taxon>Bacteroidota</taxon>
        <taxon>Flavobacteriia</taxon>
        <taxon>Flavobacteriales</taxon>
        <taxon>Flavobacteriaceae</taxon>
        <taxon>Salegentibacter</taxon>
    </lineage>
</organism>
<dbReference type="PROSITE" id="PS51898">
    <property type="entry name" value="TYR_RECOMBINASE"/>
    <property type="match status" value="1"/>
</dbReference>
<dbReference type="InterPro" id="IPR050090">
    <property type="entry name" value="Tyrosine_recombinase_XerCD"/>
</dbReference>
<dbReference type="STRING" id="270918.APR42_02030"/>
<keyword evidence="2" id="KW-0238">DNA-binding</keyword>
<dbReference type="GO" id="GO:0006310">
    <property type="term" value="P:DNA recombination"/>
    <property type="evidence" value="ECO:0007669"/>
    <property type="project" value="UniProtKB-KW"/>
</dbReference>
<comment type="caution">
    <text evidence="5">The sequence shown here is derived from an EMBL/GenBank/DDBJ whole genome shotgun (WGS) entry which is preliminary data.</text>
</comment>
<comment type="similarity">
    <text evidence="1">Belongs to the 'phage' integrase family.</text>
</comment>
<dbReference type="AlphaFoldDB" id="A0A0Q9ZLM4"/>
<dbReference type="Pfam" id="PF13102">
    <property type="entry name" value="Phage_int_SAM_5"/>
    <property type="match status" value="1"/>
</dbReference>
<keyword evidence="3" id="KW-0233">DNA recombination</keyword>
<dbReference type="RefSeq" id="WP_057480488.1">
    <property type="nucleotide sequence ID" value="NZ_BMWR01000002.1"/>
</dbReference>
<evidence type="ECO:0000259" key="4">
    <source>
        <dbReference type="PROSITE" id="PS51898"/>
    </source>
</evidence>
<proteinExistence type="inferred from homology"/>
<protein>
    <submittedName>
        <fullName evidence="5">Integrase</fullName>
    </submittedName>
</protein>